<keyword evidence="1" id="KW-0479">Metal-binding</keyword>
<name>A0ABY6CM87_9BACT</name>
<reference evidence="2" key="1">
    <citation type="submission" date="2022-09" db="EMBL/GenBank/DDBJ databases">
        <title>Comparative genomics and taxonomic characterization of three novel marine species of genus Reichenbachiella exhibiting antioxidant and polysaccharide degradation activities.</title>
        <authorList>
            <person name="Muhammad N."/>
            <person name="Lee Y.-J."/>
            <person name="Ko J."/>
            <person name="Kim S.-G."/>
        </authorList>
    </citation>
    <scope>NUCLEOTIDE SEQUENCE</scope>
    <source>
        <strain evidence="2">BKB1-1</strain>
    </source>
</reference>
<dbReference type="Proteomes" id="UP001065174">
    <property type="component" value="Chromosome"/>
</dbReference>
<dbReference type="GO" id="GO:0016787">
    <property type="term" value="F:hydrolase activity"/>
    <property type="evidence" value="ECO:0007669"/>
    <property type="project" value="UniProtKB-KW"/>
</dbReference>
<dbReference type="InterPro" id="IPR032466">
    <property type="entry name" value="Metal_Hydrolase"/>
</dbReference>
<dbReference type="InterPro" id="IPR001130">
    <property type="entry name" value="TatD-like"/>
</dbReference>
<dbReference type="RefSeq" id="WP_262308300.1">
    <property type="nucleotide sequence ID" value="NZ_CP106679.1"/>
</dbReference>
<dbReference type="NCBIfam" id="TIGR00010">
    <property type="entry name" value="YchF/TatD family DNA exonuclease"/>
    <property type="match status" value="1"/>
</dbReference>
<proteinExistence type="predicted"/>
<accession>A0ABY6CM87</accession>
<keyword evidence="3" id="KW-1185">Reference proteome</keyword>
<dbReference type="Pfam" id="PF01026">
    <property type="entry name" value="TatD_DNase"/>
    <property type="match status" value="1"/>
</dbReference>
<dbReference type="PANTHER" id="PTHR46124">
    <property type="entry name" value="D-AMINOACYL-TRNA DEACYLASE"/>
    <property type="match status" value="1"/>
</dbReference>
<evidence type="ECO:0000256" key="1">
    <source>
        <dbReference type="ARBA" id="ARBA00022723"/>
    </source>
</evidence>
<evidence type="ECO:0000313" key="2">
    <source>
        <dbReference type="EMBL" id="UXP30854.1"/>
    </source>
</evidence>
<organism evidence="2 3">
    <name type="scientific">Reichenbachiella agarivorans</name>
    <dbReference type="NCBI Taxonomy" id="2979464"/>
    <lineage>
        <taxon>Bacteria</taxon>
        <taxon>Pseudomonadati</taxon>
        <taxon>Bacteroidota</taxon>
        <taxon>Cytophagia</taxon>
        <taxon>Cytophagales</taxon>
        <taxon>Reichenbachiellaceae</taxon>
        <taxon>Reichenbachiella</taxon>
    </lineage>
</organism>
<dbReference type="Gene3D" id="3.20.20.140">
    <property type="entry name" value="Metal-dependent hydrolases"/>
    <property type="match status" value="1"/>
</dbReference>
<dbReference type="SUPFAM" id="SSF51556">
    <property type="entry name" value="Metallo-dependent hydrolases"/>
    <property type="match status" value="1"/>
</dbReference>
<dbReference type="CDD" id="cd01310">
    <property type="entry name" value="TatD_DNAse"/>
    <property type="match status" value="1"/>
</dbReference>
<protein>
    <submittedName>
        <fullName evidence="2">TatD family hydrolase</fullName>
    </submittedName>
</protein>
<keyword evidence="2" id="KW-0378">Hydrolase</keyword>
<gene>
    <name evidence="2" type="ORF">N6H18_10865</name>
</gene>
<sequence length="258" mass="29303">MIETHAHIYSDQFKGEIDEVIDSAKEAGVTKIYMPNIDSASIDAMLEMEHKYPDYCIPMMGLHPCSVKKDFQKELYLVEDWLSKRPFAAVGEMGTDLYWEKEFFGQQKEAFTIQCDWAIQYKLPVVIHCRESMEETITLLEDYADTDLFGIVHCFSGTEEQAQRVIDLGFKIGLGGVSTFKNGGLEPVIKNIDLSHFVLETDSPYLAPVPYRGKRNEPAYIQLVAQKIADDRNIDIQQVISTTTTAAMSIFENKELAH</sequence>
<dbReference type="EMBL" id="CP106679">
    <property type="protein sequence ID" value="UXP30854.1"/>
    <property type="molecule type" value="Genomic_DNA"/>
</dbReference>
<dbReference type="PANTHER" id="PTHR46124:SF4">
    <property type="entry name" value="HYDROLASE TATD"/>
    <property type="match status" value="1"/>
</dbReference>
<dbReference type="InterPro" id="IPR015991">
    <property type="entry name" value="TatD/YcfH-like"/>
</dbReference>
<evidence type="ECO:0000313" key="3">
    <source>
        <dbReference type="Proteomes" id="UP001065174"/>
    </source>
</evidence>
<dbReference type="PIRSF" id="PIRSF005902">
    <property type="entry name" value="DNase_TatD"/>
    <property type="match status" value="1"/>
</dbReference>